<dbReference type="Proteomes" id="UP000654075">
    <property type="component" value="Unassembled WGS sequence"/>
</dbReference>
<proteinExistence type="predicted"/>
<evidence type="ECO:0000313" key="2">
    <source>
        <dbReference type="Proteomes" id="UP000654075"/>
    </source>
</evidence>
<feature type="non-terminal residue" evidence="1">
    <location>
        <position position="81"/>
    </location>
</feature>
<organism evidence="1 2">
    <name type="scientific">Polarella glacialis</name>
    <name type="common">Dinoflagellate</name>
    <dbReference type="NCBI Taxonomy" id="89957"/>
    <lineage>
        <taxon>Eukaryota</taxon>
        <taxon>Sar</taxon>
        <taxon>Alveolata</taxon>
        <taxon>Dinophyceae</taxon>
        <taxon>Suessiales</taxon>
        <taxon>Suessiaceae</taxon>
        <taxon>Polarella</taxon>
    </lineage>
</organism>
<gene>
    <name evidence="1" type="ORF">PGLA1383_LOCUS24323</name>
</gene>
<evidence type="ECO:0000313" key="1">
    <source>
        <dbReference type="EMBL" id="CAE8606339.1"/>
    </source>
</evidence>
<dbReference type="AlphaFoldDB" id="A0A813EYK3"/>
<keyword evidence="2" id="KW-1185">Reference proteome</keyword>
<name>A0A813EYK3_POLGL</name>
<accession>A0A813EYK3</accession>
<dbReference type="InterPro" id="IPR011009">
    <property type="entry name" value="Kinase-like_dom_sf"/>
</dbReference>
<comment type="caution">
    <text evidence="1">The sequence shown here is derived from an EMBL/GenBank/DDBJ whole genome shotgun (WGS) entry which is preliminary data.</text>
</comment>
<protein>
    <submittedName>
        <fullName evidence="1">Uncharacterized protein</fullName>
    </submittedName>
</protein>
<reference evidence="1" key="1">
    <citation type="submission" date="2021-02" db="EMBL/GenBank/DDBJ databases">
        <authorList>
            <person name="Dougan E. K."/>
            <person name="Rhodes N."/>
            <person name="Thang M."/>
            <person name="Chan C."/>
        </authorList>
    </citation>
    <scope>NUCLEOTIDE SEQUENCE</scope>
</reference>
<sequence>VLGTPSEASWPTITELPDWKSDFTQYDPQPIGGLVPNLDASGIDLIGKFLQYWPDKRVSGRTAMEHEYFRGLSETIKSVGK</sequence>
<dbReference type="EMBL" id="CAJNNV010019043">
    <property type="protein sequence ID" value="CAE8606339.1"/>
    <property type="molecule type" value="Genomic_DNA"/>
</dbReference>
<dbReference type="Gene3D" id="1.10.510.10">
    <property type="entry name" value="Transferase(Phosphotransferase) domain 1"/>
    <property type="match status" value="1"/>
</dbReference>
<dbReference type="SUPFAM" id="SSF56112">
    <property type="entry name" value="Protein kinase-like (PK-like)"/>
    <property type="match status" value="1"/>
</dbReference>
<dbReference type="OrthoDB" id="1732493at2759"/>